<dbReference type="InterPro" id="IPR005106">
    <property type="entry name" value="Asp/hSer_DH_NAD-bd"/>
</dbReference>
<proteinExistence type="predicted"/>
<dbReference type="Gene3D" id="3.40.50.720">
    <property type="entry name" value="NAD(P)-binding Rossmann-like Domain"/>
    <property type="match status" value="1"/>
</dbReference>
<gene>
    <name evidence="2" type="ORF">OESDEN_14062</name>
</gene>
<dbReference type="OrthoDB" id="4310724at2759"/>
<dbReference type="PANTHER" id="PTHR31873">
    <property type="entry name" value="L-ASPARTATE DEHYDROGENASE-RELATED"/>
    <property type="match status" value="1"/>
</dbReference>
<dbReference type="GO" id="GO:0016491">
    <property type="term" value="F:oxidoreductase activity"/>
    <property type="evidence" value="ECO:0007669"/>
    <property type="project" value="InterPro"/>
</dbReference>
<evidence type="ECO:0000259" key="1">
    <source>
        <dbReference type="Pfam" id="PF03447"/>
    </source>
</evidence>
<dbReference type="InterPro" id="IPR036291">
    <property type="entry name" value="NAD(P)-bd_dom_sf"/>
</dbReference>
<dbReference type="GO" id="GO:0050661">
    <property type="term" value="F:NADP binding"/>
    <property type="evidence" value="ECO:0007669"/>
    <property type="project" value="InterPro"/>
</dbReference>
<protein>
    <submittedName>
        <fullName evidence="2">Homoserine dehydrogenase, NAD binding domain protein</fullName>
    </submittedName>
</protein>
<dbReference type="Pfam" id="PF03447">
    <property type="entry name" value="NAD_binding_3"/>
    <property type="match status" value="1"/>
</dbReference>
<sequence length="89" mass="10080">MKRVGVIGCGHLGQFLVNELNRLENFEVIRIWNRTADETKGILPLEQIVEEKLSDIDLVVEVAHPAIIRQYASVILDSCDLFVSGYIVR</sequence>
<dbReference type="EMBL" id="KN561240">
    <property type="protein sequence ID" value="KHJ86196.1"/>
    <property type="molecule type" value="Genomic_DNA"/>
</dbReference>
<dbReference type="Proteomes" id="UP000053660">
    <property type="component" value="Unassembled WGS sequence"/>
</dbReference>
<keyword evidence="3" id="KW-1185">Reference proteome</keyword>
<reference evidence="2 3" key="1">
    <citation type="submission" date="2014-03" db="EMBL/GenBank/DDBJ databases">
        <title>Draft genome of the hookworm Oesophagostomum dentatum.</title>
        <authorList>
            <person name="Mitreva M."/>
        </authorList>
    </citation>
    <scope>NUCLEOTIDE SEQUENCE [LARGE SCALE GENOMIC DNA]</scope>
    <source>
        <strain evidence="2 3">OD-Hann</strain>
    </source>
</reference>
<dbReference type="AlphaFoldDB" id="A0A0B1SQP7"/>
<feature type="domain" description="Aspartate/homoserine dehydrogenase NAD-binding" evidence="1">
    <location>
        <begin position="8"/>
        <end position="78"/>
    </location>
</feature>
<evidence type="ECO:0000313" key="2">
    <source>
        <dbReference type="EMBL" id="KHJ86196.1"/>
    </source>
</evidence>
<organism evidence="2 3">
    <name type="scientific">Oesophagostomum dentatum</name>
    <name type="common">Nodular worm</name>
    <dbReference type="NCBI Taxonomy" id="61180"/>
    <lineage>
        <taxon>Eukaryota</taxon>
        <taxon>Metazoa</taxon>
        <taxon>Ecdysozoa</taxon>
        <taxon>Nematoda</taxon>
        <taxon>Chromadorea</taxon>
        <taxon>Rhabditida</taxon>
        <taxon>Rhabditina</taxon>
        <taxon>Rhabditomorpha</taxon>
        <taxon>Strongyloidea</taxon>
        <taxon>Strongylidae</taxon>
        <taxon>Oesophagostomum</taxon>
    </lineage>
</organism>
<dbReference type="PANTHER" id="PTHR31873:SF6">
    <property type="entry name" value="ASPARTATE DEHYDROGENASE DOMAIN-CONTAINING PROTEIN"/>
    <property type="match status" value="1"/>
</dbReference>
<evidence type="ECO:0000313" key="3">
    <source>
        <dbReference type="Proteomes" id="UP000053660"/>
    </source>
</evidence>
<accession>A0A0B1SQP7</accession>
<name>A0A0B1SQP7_OESDE</name>
<dbReference type="SUPFAM" id="SSF51735">
    <property type="entry name" value="NAD(P)-binding Rossmann-fold domains"/>
    <property type="match status" value="1"/>
</dbReference>